<sequence length="146" mass="17249">MKFTGTDQEVYNSFHDSAKKNIEASKGEIRRYFYNKSKKELENYKEVIFVEHERQSLEENFFTNAWYSIFVPAIISSVITLYGFIITEFKLNLSDEIKVNTPLIIVGIALVLIVIVYTVKHRPNSRKQIEQTKLKKLLYFLEHYSK</sequence>
<keyword evidence="1" id="KW-1133">Transmembrane helix</keyword>
<dbReference type="RefSeq" id="WP_125457726.1">
    <property type="nucleotide sequence ID" value="NZ_JBDMCI010000005.1"/>
</dbReference>
<proteinExistence type="predicted"/>
<evidence type="ECO:0000313" key="2">
    <source>
        <dbReference type="EMBL" id="RSI70943.1"/>
    </source>
</evidence>
<name>A0A428BZF3_STROR</name>
<keyword evidence="1" id="KW-0812">Transmembrane</keyword>
<dbReference type="Proteomes" id="UP000269984">
    <property type="component" value="Unassembled WGS sequence"/>
</dbReference>
<comment type="caution">
    <text evidence="2">The sequence shown here is derived from an EMBL/GenBank/DDBJ whole genome shotgun (WGS) entry which is preliminary data.</text>
</comment>
<dbReference type="EMBL" id="RJNP01000014">
    <property type="protein sequence ID" value="RSI70943.1"/>
    <property type="molecule type" value="Genomic_DNA"/>
</dbReference>
<evidence type="ECO:0000256" key="1">
    <source>
        <dbReference type="SAM" id="Phobius"/>
    </source>
</evidence>
<dbReference type="AlphaFoldDB" id="A0A428BZF3"/>
<protein>
    <submittedName>
        <fullName evidence="2">Uncharacterized protein</fullName>
    </submittedName>
</protein>
<organism evidence="2 3">
    <name type="scientific">Streptococcus oralis</name>
    <dbReference type="NCBI Taxonomy" id="1303"/>
    <lineage>
        <taxon>Bacteria</taxon>
        <taxon>Bacillati</taxon>
        <taxon>Bacillota</taxon>
        <taxon>Bacilli</taxon>
        <taxon>Lactobacillales</taxon>
        <taxon>Streptococcaceae</taxon>
        <taxon>Streptococcus</taxon>
    </lineage>
</organism>
<keyword evidence="1" id="KW-0472">Membrane</keyword>
<evidence type="ECO:0000313" key="3">
    <source>
        <dbReference type="Proteomes" id="UP000269984"/>
    </source>
</evidence>
<reference evidence="2 3" key="1">
    <citation type="submission" date="2018-11" db="EMBL/GenBank/DDBJ databases">
        <title>Species Designations Belie Phenotypic and Genotypic Heterogeneity in Oral Streptococci.</title>
        <authorList>
            <person name="Velsko I."/>
        </authorList>
    </citation>
    <scope>NUCLEOTIDE SEQUENCE [LARGE SCALE GENOMIC DNA]</scope>
    <source>
        <strain evidence="2 3">BCC11</strain>
    </source>
</reference>
<feature type="transmembrane region" description="Helical" evidence="1">
    <location>
        <begin position="65"/>
        <end position="87"/>
    </location>
</feature>
<gene>
    <name evidence="2" type="ORF">D8857_08285</name>
</gene>
<feature type="transmembrane region" description="Helical" evidence="1">
    <location>
        <begin position="99"/>
        <end position="119"/>
    </location>
</feature>
<accession>A0A428BZF3</accession>